<dbReference type="AlphaFoldDB" id="A0A7G5C1M1"/>
<dbReference type="RefSeq" id="WP_182299337.1">
    <property type="nucleotide sequence ID" value="NZ_CP041969.1"/>
</dbReference>
<dbReference type="KEGG" id="cchl:FPL14_19385"/>
<organism evidence="1 2">
    <name type="scientific">Cohnella cholangitidis</name>
    <dbReference type="NCBI Taxonomy" id="2598458"/>
    <lineage>
        <taxon>Bacteria</taxon>
        <taxon>Bacillati</taxon>
        <taxon>Bacillota</taxon>
        <taxon>Bacilli</taxon>
        <taxon>Bacillales</taxon>
        <taxon>Paenibacillaceae</taxon>
        <taxon>Cohnella</taxon>
    </lineage>
</organism>
<evidence type="ECO:0000313" key="2">
    <source>
        <dbReference type="Proteomes" id="UP000515679"/>
    </source>
</evidence>
<accession>A0A7G5C1M1</accession>
<reference evidence="1 2" key="1">
    <citation type="submission" date="2019-07" db="EMBL/GenBank/DDBJ databases">
        <authorList>
            <person name="Kim J.K."/>
            <person name="Cheong H.-M."/>
            <person name="Choi Y."/>
            <person name="Hwang K.J."/>
            <person name="Lee S."/>
            <person name="Choi C."/>
        </authorList>
    </citation>
    <scope>NUCLEOTIDE SEQUENCE [LARGE SCALE GENOMIC DNA]</scope>
    <source>
        <strain evidence="1 2">KS 22</strain>
    </source>
</reference>
<evidence type="ECO:0000313" key="1">
    <source>
        <dbReference type="EMBL" id="QMV43105.1"/>
    </source>
</evidence>
<sequence>MRIPGRKPLFLLMAAALIVTLLAFFVLWAKNLLEPFRSFTVTVANESEHAIISVETGIRSGGTGNSKHLYEDKIEAGSNVTIKPKLRSNGEGVIYQKFVFADGNSKETIACGYTEYVSGHSTVTIRNDRIEVEQDCM</sequence>
<dbReference type="Proteomes" id="UP000515679">
    <property type="component" value="Chromosome"/>
</dbReference>
<keyword evidence="2" id="KW-1185">Reference proteome</keyword>
<proteinExistence type="predicted"/>
<dbReference type="EMBL" id="CP041969">
    <property type="protein sequence ID" value="QMV43105.1"/>
    <property type="molecule type" value="Genomic_DNA"/>
</dbReference>
<name>A0A7G5C1M1_9BACL</name>
<gene>
    <name evidence="1" type="ORF">FPL14_19385</name>
</gene>
<protein>
    <submittedName>
        <fullName evidence="1">Uncharacterized protein</fullName>
    </submittedName>
</protein>